<dbReference type="Proteomes" id="UP000604117">
    <property type="component" value="Unassembled WGS sequence"/>
</dbReference>
<sequence length="330" mass="36015">MTSERCKPPVGLAAALAEHGVAASDVLALTGLPARLLDIPGARLSVPDYFALWQAIGDVSGDPAIGIRLARSLRADHTEPLFLAVFGAATVGAALATVAAYKRILTPESLELSTSDGQVTLAWRWPDERPPRVLVDAELTFLVEVSRRATRVPDLAPRRIALTAASVSPEHHDYFRCPIRLDQPVTTIAFGATDAARPFVSHNPDLLRALLPYLEKRTPSPAGDDLAHVRRAIADRLRGQRPSLAAVGRDLAMSGRALQRLLHENGTSYRRLLDEVRNQHARGYLVDTTFTDGEVAFLLGFADATSFYRAFRGWNGVSPSEYRRRAVVET</sequence>
<evidence type="ECO:0000259" key="5">
    <source>
        <dbReference type="PROSITE" id="PS01124"/>
    </source>
</evidence>
<dbReference type="SUPFAM" id="SSF46689">
    <property type="entry name" value="Homeodomain-like"/>
    <property type="match status" value="1"/>
</dbReference>
<dbReference type="Gene3D" id="1.10.10.60">
    <property type="entry name" value="Homeodomain-like"/>
    <property type="match status" value="1"/>
</dbReference>
<name>A0ABQ4CL97_9ACTN</name>
<protein>
    <submittedName>
        <fullName evidence="6">AraC family transcriptional regulator</fullName>
    </submittedName>
</protein>
<keyword evidence="3" id="KW-0804">Transcription</keyword>
<keyword evidence="4" id="KW-0472">Membrane</keyword>
<keyword evidence="7" id="KW-1185">Reference proteome</keyword>
<dbReference type="InterPro" id="IPR018060">
    <property type="entry name" value="HTH_AraC"/>
</dbReference>
<accession>A0ABQ4CL97</accession>
<evidence type="ECO:0000256" key="2">
    <source>
        <dbReference type="ARBA" id="ARBA00023125"/>
    </source>
</evidence>
<evidence type="ECO:0000256" key="1">
    <source>
        <dbReference type="ARBA" id="ARBA00023015"/>
    </source>
</evidence>
<keyword evidence="4" id="KW-0812">Transmembrane</keyword>
<dbReference type="Pfam" id="PF12625">
    <property type="entry name" value="Arabinose_bd"/>
    <property type="match status" value="1"/>
</dbReference>
<dbReference type="InterPro" id="IPR032687">
    <property type="entry name" value="AraC-type_N"/>
</dbReference>
<dbReference type="SMART" id="SM00342">
    <property type="entry name" value="HTH_ARAC"/>
    <property type="match status" value="1"/>
</dbReference>
<evidence type="ECO:0000313" key="7">
    <source>
        <dbReference type="Proteomes" id="UP000604117"/>
    </source>
</evidence>
<dbReference type="InterPro" id="IPR009057">
    <property type="entry name" value="Homeodomain-like_sf"/>
</dbReference>
<organism evidence="6 7">
    <name type="scientific">Asanoa siamensis</name>
    <dbReference type="NCBI Taxonomy" id="926357"/>
    <lineage>
        <taxon>Bacteria</taxon>
        <taxon>Bacillati</taxon>
        <taxon>Actinomycetota</taxon>
        <taxon>Actinomycetes</taxon>
        <taxon>Micromonosporales</taxon>
        <taxon>Micromonosporaceae</taxon>
        <taxon>Asanoa</taxon>
    </lineage>
</organism>
<keyword evidence="4" id="KW-1133">Transmembrane helix</keyword>
<evidence type="ECO:0000313" key="6">
    <source>
        <dbReference type="EMBL" id="GIF72066.1"/>
    </source>
</evidence>
<feature type="domain" description="HTH araC/xylS-type" evidence="5">
    <location>
        <begin position="227"/>
        <end position="325"/>
    </location>
</feature>
<dbReference type="PANTHER" id="PTHR47894">
    <property type="entry name" value="HTH-TYPE TRANSCRIPTIONAL REGULATOR GADX"/>
    <property type="match status" value="1"/>
</dbReference>
<dbReference type="RefSeq" id="WP_203711528.1">
    <property type="nucleotide sequence ID" value="NZ_BONE01000009.1"/>
</dbReference>
<proteinExistence type="predicted"/>
<evidence type="ECO:0000256" key="4">
    <source>
        <dbReference type="SAM" id="Phobius"/>
    </source>
</evidence>
<dbReference type="PROSITE" id="PS01124">
    <property type="entry name" value="HTH_ARAC_FAMILY_2"/>
    <property type="match status" value="1"/>
</dbReference>
<comment type="caution">
    <text evidence="6">The sequence shown here is derived from an EMBL/GenBank/DDBJ whole genome shotgun (WGS) entry which is preliminary data.</text>
</comment>
<evidence type="ECO:0000256" key="3">
    <source>
        <dbReference type="ARBA" id="ARBA00023163"/>
    </source>
</evidence>
<keyword evidence="2" id="KW-0238">DNA-binding</keyword>
<feature type="transmembrane region" description="Helical" evidence="4">
    <location>
        <begin position="81"/>
        <end position="101"/>
    </location>
</feature>
<keyword evidence="1" id="KW-0805">Transcription regulation</keyword>
<dbReference type="Pfam" id="PF12833">
    <property type="entry name" value="HTH_18"/>
    <property type="match status" value="1"/>
</dbReference>
<dbReference type="EMBL" id="BONE01000009">
    <property type="protein sequence ID" value="GIF72066.1"/>
    <property type="molecule type" value="Genomic_DNA"/>
</dbReference>
<dbReference type="PANTHER" id="PTHR47894:SF1">
    <property type="entry name" value="HTH-TYPE TRANSCRIPTIONAL REGULATOR VQSM"/>
    <property type="match status" value="1"/>
</dbReference>
<reference evidence="6 7" key="1">
    <citation type="submission" date="2021-01" db="EMBL/GenBank/DDBJ databases">
        <title>Whole genome shotgun sequence of Asanoa siamensis NBRC 107932.</title>
        <authorList>
            <person name="Komaki H."/>
            <person name="Tamura T."/>
        </authorList>
    </citation>
    <scope>NUCLEOTIDE SEQUENCE [LARGE SCALE GENOMIC DNA]</scope>
    <source>
        <strain evidence="6 7">NBRC 107932</strain>
    </source>
</reference>
<gene>
    <name evidence="6" type="ORF">Asi02nite_15840</name>
</gene>